<dbReference type="PANTHER" id="PTHR24421:SF37">
    <property type="entry name" value="SENSOR HISTIDINE KINASE NARS"/>
    <property type="match status" value="1"/>
</dbReference>
<evidence type="ECO:0000256" key="4">
    <source>
        <dbReference type="ARBA" id="ARBA00022692"/>
    </source>
</evidence>
<feature type="transmembrane region" description="Helical" evidence="9">
    <location>
        <begin position="77"/>
        <end position="99"/>
    </location>
</feature>
<dbReference type="InterPro" id="IPR003018">
    <property type="entry name" value="GAF"/>
</dbReference>
<dbReference type="PROSITE" id="PS50109">
    <property type="entry name" value="HIS_KIN"/>
    <property type="match status" value="1"/>
</dbReference>
<dbReference type="InterPro" id="IPR036890">
    <property type="entry name" value="HATPase_C_sf"/>
</dbReference>
<evidence type="ECO:0000256" key="5">
    <source>
        <dbReference type="ARBA" id="ARBA00022777"/>
    </source>
</evidence>
<dbReference type="Gene3D" id="3.30.450.40">
    <property type="match status" value="1"/>
</dbReference>
<evidence type="ECO:0000259" key="10">
    <source>
        <dbReference type="PROSITE" id="PS50109"/>
    </source>
</evidence>
<dbReference type="Pfam" id="PF07730">
    <property type="entry name" value="HisKA_3"/>
    <property type="match status" value="1"/>
</dbReference>
<sequence length="574" mass="63147">MLGGERFYTLARWITLLLLAAITSFLSEGSLWPVSIESPPLVIVLWAYIGFGLLATLLIFIPAVLPLLGYAYVIDLAFISLMTFFGGESTVVFFPLYLLPLINAAVRQTPMMSLGSGVLAASLYSIAVIAWHLVLAQGMTFEAIDGVAMGLRALTLTLVPWVTSGLTERWSASNRASVELARQEAEAALNDARAYRDQMRSLYEVAYTLATTVDYRQVLESTLRESRKLVPFTTGFVLLAGEEADTFAVAASESLDAGDQARQITASAGIAAALRGTEARVVVPTQEPDLASFSTLQRCTRACLVPLRANLRSYGIVVVALDSPGNFTGEQIDHLTTLANYAIIALQNAQLIFDLKEERNKLISKEEVVRHQLARDLHDGPAQALAALTMNIEFIKRLLERDPSRVVEELDKMSALAKRTTYEVRTMLFELRPLVLETQGLKVTLEQYLERFQNNRAGTAIVLEGDEVADVHLETKTEGTLFNIIQEAVNNALKHARAKHIWIRLRREGKNLLAVVQDDGSGFDLQGVLRNYEKRGSFGLLNIDERARLVGGNAELASEPGKGTKVTILVPLEQ</sequence>
<dbReference type="GO" id="GO:0046983">
    <property type="term" value="F:protein dimerization activity"/>
    <property type="evidence" value="ECO:0007669"/>
    <property type="project" value="InterPro"/>
</dbReference>
<dbReference type="InterPro" id="IPR005467">
    <property type="entry name" value="His_kinase_dom"/>
</dbReference>
<dbReference type="Gene3D" id="3.30.565.10">
    <property type="entry name" value="Histidine kinase-like ATPase, C-terminal domain"/>
    <property type="match status" value="1"/>
</dbReference>
<keyword evidence="6 9" id="KW-1133">Transmembrane helix</keyword>
<organism evidence="11 12">
    <name type="scientific">Candidatus Viridilinea halotolerans</name>
    <dbReference type="NCBI Taxonomy" id="2491704"/>
    <lineage>
        <taxon>Bacteria</taxon>
        <taxon>Bacillati</taxon>
        <taxon>Chloroflexota</taxon>
        <taxon>Chloroflexia</taxon>
        <taxon>Chloroflexales</taxon>
        <taxon>Chloroflexineae</taxon>
        <taxon>Oscillochloridaceae</taxon>
        <taxon>Candidatus Viridilinea</taxon>
    </lineage>
</organism>
<dbReference type="InterPro" id="IPR003594">
    <property type="entry name" value="HATPase_dom"/>
</dbReference>
<accession>A0A426TTM3</accession>
<evidence type="ECO:0000313" key="11">
    <source>
        <dbReference type="EMBL" id="RRR68110.1"/>
    </source>
</evidence>
<comment type="subcellular location">
    <subcellularLocation>
        <location evidence="1">Cell membrane</location>
        <topology evidence="1">Multi-pass membrane protein</topology>
    </subcellularLocation>
</comment>
<evidence type="ECO:0000256" key="1">
    <source>
        <dbReference type="ARBA" id="ARBA00004651"/>
    </source>
</evidence>
<feature type="transmembrane region" description="Helical" evidence="9">
    <location>
        <begin position="12"/>
        <end position="34"/>
    </location>
</feature>
<proteinExistence type="predicted"/>
<dbReference type="SMART" id="SM00387">
    <property type="entry name" value="HATPase_c"/>
    <property type="match status" value="1"/>
</dbReference>
<dbReference type="CDD" id="cd16917">
    <property type="entry name" value="HATPase_UhpB-NarQ-NarX-like"/>
    <property type="match status" value="1"/>
</dbReference>
<dbReference type="EMBL" id="RSAS01000743">
    <property type="protein sequence ID" value="RRR68110.1"/>
    <property type="molecule type" value="Genomic_DNA"/>
</dbReference>
<reference evidence="11 12" key="1">
    <citation type="submission" date="2018-12" db="EMBL/GenBank/DDBJ databases">
        <title>Genome Sequence of Candidatus Viridilinea halotolerans isolated from saline sulfide-rich spring.</title>
        <authorList>
            <person name="Grouzdev D.S."/>
            <person name="Burganskaya E.I."/>
            <person name="Krutkina M.S."/>
            <person name="Sukhacheva M.V."/>
            <person name="Gorlenko V.M."/>
        </authorList>
    </citation>
    <scope>NUCLEOTIDE SEQUENCE [LARGE SCALE GENOMIC DNA]</scope>
    <source>
        <strain evidence="11">Chok-6</strain>
    </source>
</reference>
<evidence type="ECO:0000313" key="12">
    <source>
        <dbReference type="Proteomes" id="UP000280307"/>
    </source>
</evidence>
<dbReference type="InterPro" id="IPR029016">
    <property type="entry name" value="GAF-like_dom_sf"/>
</dbReference>
<dbReference type="SUPFAM" id="SSF55781">
    <property type="entry name" value="GAF domain-like"/>
    <property type="match status" value="1"/>
</dbReference>
<keyword evidence="2" id="KW-1003">Cell membrane</keyword>
<dbReference type="SUPFAM" id="SSF55874">
    <property type="entry name" value="ATPase domain of HSP90 chaperone/DNA topoisomerase II/histidine kinase"/>
    <property type="match status" value="1"/>
</dbReference>
<evidence type="ECO:0000256" key="2">
    <source>
        <dbReference type="ARBA" id="ARBA00022475"/>
    </source>
</evidence>
<evidence type="ECO:0000256" key="7">
    <source>
        <dbReference type="ARBA" id="ARBA00023012"/>
    </source>
</evidence>
<keyword evidence="8 9" id="KW-0472">Membrane</keyword>
<feature type="transmembrane region" description="Helical" evidence="9">
    <location>
        <begin position="41"/>
        <end position="65"/>
    </location>
</feature>
<gene>
    <name evidence="11" type="ORF">EI684_17965</name>
</gene>
<dbReference type="Pfam" id="PF02518">
    <property type="entry name" value="HATPase_c"/>
    <property type="match status" value="1"/>
</dbReference>
<keyword evidence="4 9" id="KW-0812">Transmembrane</keyword>
<feature type="transmembrane region" description="Helical" evidence="9">
    <location>
        <begin position="111"/>
        <end position="134"/>
    </location>
</feature>
<evidence type="ECO:0000256" key="3">
    <source>
        <dbReference type="ARBA" id="ARBA00022679"/>
    </source>
</evidence>
<comment type="caution">
    <text evidence="11">The sequence shown here is derived from an EMBL/GenBank/DDBJ whole genome shotgun (WGS) entry which is preliminary data.</text>
</comment>
<keyword evidence="5 11" id="KW-0418">Kinase</keyword>
<dbReference type="AlphaFoldDB" id="A0A426TTM3"/>
<dbReference type="InterPro" id="IPR011712">
    <property type="entry name" value="Sig_transdc_His_kin_sub3_dim/P"/>
</dbReference>
<dbReference type="GO" id="GO:0005886">
    <property type="term" value="C:plasma membrane"/>
    <property type="evidence" value="ECO:0007669"/>
    <property type="project" value="UniProtKB-SubCell"/>
</dbReference>
<protein>
    <submittedName>
        <fullName evidence="11">Histidine kinase</fullName>
    </submittedName>
</protein>
<dbReference type="Pfam" id="PF13492">
    <property type="entry name" value="GAF_3"/>
    <property type="match status" value="1"/>
</dbReference>
<dbReference type="Gene3D" id="1.20.5.1930">
    <property type="match status" value="1"/>
</dbReference>
<dbReference type="GO" id="GO:0000155">
    <property type="term" value="F:phosphorelay sensor kinase activity"/>
    <property type="evidence" value="ECO:0007669"/>
    <property type="project" value="InterPro"/>
</dbReference>
<name>A0A426TTM3_9CHLR</name>
<keyword evidence="3" id="KW-0808">Transferase</keyword>
<evidence type="ECO:0000256" key="8">
    <source>
        <dbReference type="ARBA" id="ARBA00023136"/>
    </source>
</evidence>
<feature type="domain" description="Histidine kinase" evidence="10">
    <location>
        <begin position="481"/>
        <end position="574"/>
    </location>
</feature>
<dbReference type="Proteomes" id="UP000280307">
    <property type="component" value="Unassembled WGS sequence"/>
</dbReference>
<evidence type="ECO:0000256" key="9">
    <source>
        <dbReference type="SAM" id="Phobius"/>
    </source>
</evidence>
<dbReference type="InterPro" id="IPR050482">
    <property type="entry name" value="Sensor_HK_TwoCompSys"/>
</dbReference>
<dbReference type="PANTHER" id="PTHR24421">
    <property type="entry name" value="NITRATE/NITRITE SENSOR PROTEIN NARX-RELATED"/>
    <property type="match status" value="1"/>
</dbReference>
<keyword evidence="7" id="KW-0902">Two-component regulatory system</keyword>
<evidence type="ECO:0000256" key="6">
    <source>
        <dbReference type="ARBA" id="ARBA00022989"/>
    </source>
</evidence>